<protein>
    <submittedName>
        <fullName evidence="2">Uncharacterized protein</fullName>
    </submittedName>
</protein>
<dbReference type="GeneID" id="24873817"/>
<dbReference type="EMBL" id="CP009508">
    <property type="protein sequence ID" value="AKB38674.1"/>
    <property type="molecule type" value="Genomic_DNA"/>
</dbReference>
<feature type="compositionally biased region" description="Low complexity" evidence="1">
    <location>
        <begin position="256"/>
        <end position="423"/>
    </location>
</feature>
<dbReference type="Proteomes" id="UP000033123">
    <property type="component" value="Chromosome"/>
</dbReference>
<name>A0A0E3PTA0_9EURY</name>
<sequence>MKVLFVIGIMVFLLTIVGSASAETLYLNETDEDNNYGVPIKVQLDYEGNNMQIKVLEPQNKAYDNYTISNVDIPNIWVKTTSNNIDSVSSPWEIINNDCKVGYFGLFYTQITKIDSSFKSAGPVDVILKDKVDTLIQNNDKYVIAVQVSFKITENETEEIDLNPGNETEVINLKSENKTEVINLKSENKTAVIDLSNEANDSFSNQNLDIENKLIKKIIDSITFGLFEDEMINDYSQNTLSEKTVIIIERMDSINDGIGATGNNDNTGTTEENNTTDSNATGTTENNNNTENNNTDNNTIENNTIENNDTDNNTTGTTENNNNTENNDTDNNTTGTTENNNNTENNNTDNNTTGTTENNNNTENNNTDNNTTGTTENNNNTENNDTDNNTTDNNDTDNNTTDNNTTDNNTTDNNDTDNNTTDNNDTDNNDTDNNTTDNNDTDNNTTDNNRK</sequence>
<feature type="compositionally biased region" description="Low complexity" evidence="1">
    <location>
        <begin position="431"/>
        <end position="451"/>
    </location>
</feature>
<evidence type="ECO:0000256" key="1">
    <source>
        <dbReference type="SAM" id="MobiDB-lite"/>
    </source>
</evidence>
<dbReference type="RefSeq" id="WP_048185113.1">
    <property type="nucleotide sequence ID" value="NZ_CP009508.1"/>
</dbReference>
<feature type="region of interest" description="Disordered" evidence="1">
    <location>
        <begin position="256"/>
        <end position="451"/>
    </location>
</feature>
<evidence type="ECO:0000313" key="2">
    <source>
        <dbReference type="EMBL" id="AKB38674.1"/>
    </source>
</evidence>
<dbReference type="HOGENOM" id="CLU_029832_0_0_2"/>
<dbReference type="PATRIC" id="fig|1434118.4.peg.5247"/>
<dbReference type="AlphaFoldDB" id="A0A0E3PTA0"/>
<accession>A0A0E3PTA0</accession>
<dbReference type="KEGG" id="msj:MSSAC_4084"/>
<proteinExistence type="predicted"/>
<reference evidence="2 3" key="1">
    <citation type="submission" date="2014-07" db="EMBL/GenBank/DDBJ databases">
        <title>Methanogenic archaea and the global carbon cycle.</title>
        <authorList>
            <person name="Henriksen J.R."/>
            <person name="Luke J."/>
            <person name="Reinhart S."/>
            <person name="Benedict M.N."/>
            <person name="Youngblut N.D."/>
            <person name="Metcalf M.E."/>
            <person name="Whitaker R.J."/>
            <person name="Metcalf W.W."/>
        </authorList>
    </citation>
    <scope>NUCLEOTIDE SEQUENCE [LARGE SCALE GENOMIC DNA]</scope>
    <source>
        <strain evidence="2 3">C2J</strain>
    </source>
</reference>
<gene>
    <name evidence="2" type="ORF">MSSAC_4084</name>
</gene>
<organism evidence="2 3">
    <name type="scientific">Methanosarcina siciliae C2J</name>
    <dbReference type="NCBI Taxonomy" id="1434118"/>
    <lineage>
        <taxon>Archaea</taxon>
        <taxon>Methanobacteriati</taxon>
        <taxon>Methanobacteriota</taxon>
        <taxon>Stenosarchaea group</taxon>
        <taxon>Methanomicrobia</taxon>
        <taxon>Methanosarcinales</taxon>
        <taxon>Methanosarcinaceae</taxon>
        <taxon>Methanosarcina</taxon>
    </lineage>
</organism>
<evidence type="ECO:0000313" key="3">
    <source>
        <dbReference type="Proteomes" id="UP000033123"/>
    </source>
</evidence>